<evidence type="ECO:0000313" key="3">
    <source>
        <dbReference type="Proteomes" id="UP000541444"/>
    </source>
</evidence>
<evidence type="ECO:0000256" key="1">
    <source>
        <dbReference type="SAM" id="Phobius"/>
    </source>
</evidence>
<comment type="caution">
    <text evidence="2">The sequence shown here is derived from an EMBL/GenBank/DDBJ whole genome shotgun (WGS) entry which is preliminary data.</text>
</comment>
<evidence type="ECO:0000313" key="2">
    <source>
        <dbReference type="EMBL" id="KAF6166887.1"/>
    </source>
</evidence>
<dbReference type="InterPro" id="IPR004158">
    <property type="entry name" value="DUF247_pln"/>
</dbReference>
<dbReference type="PANTHER" id="PTHR31170:SF25">
    <property type="entry name" value="BNAA09G04570D PROTEIN"/>
    <property type="match status" value="1"/>
</dbReference>
<dbReference type="OrthoDB" id="591587at2759"/>
<gene>
    <name evidence="2" type="ORF">GIB67_020321</name>
</gene>
<keyword evidence="1" id="KW-0812">Transmembrane</keyword>
<organism evidence="2 3">
    <name type="scientific">Kingdonia uniflora</name>
    <dbReference type="NCBI Taxonomy" id="39325"/>
    <lineage>
        <taxon>Eukaryota</taxon>
        <taxon>Viridiplantae</taxon>
        <taxon>Streptophyta</taxon>
        <taxon>Embryophyta</taxon>
        <taxon>Tracheophyta</taxon>
        <taxon>Spermatophyta</taxon>
        <taxon>Magnoliopsida</taxon>
        <taxon>Ranunculales</taxon>
        <taxon>Circaeasteraceae</taxon>
        <taxon>Kingdonia</taxon>
    </lineage>
</organism>
<dbReference type="PANTHER" id="PTHR31170">
    <property type="entry name" value="BNAC04G53230D PROTEIN"/>
    <property type="match status" value="1"/>
</dbReference>
<keyword evidence="1" id="KW-0472">Membrane</keyword>
<keyword evidence="3" id="KW-1185">Reference proteome</keyword>
<accession>A0A7J7NI94</accession>
<reference evidence="2 3" key="1">
    <citation type="journal article" date="2020" name="IScience">
        <title>Genome Sequencing of the Endangered Kingdonia uniflora (Circaeasteraceae, Ranunculales) Reveals Potential Mechanisms of Evolutionary Specialization.</title>
        <authorList>
            <person name="Sun Y."/>
            <person name="Deng T."/>
            <person name="Zhang A."/>
            <person name="Moore M.J."/>
            <person name="Landis J.B."/>
            <person name="Lin N."/>
            <person name="Zhang H."/>
            <person name="Zhang X."/>
            <person name="Huang J."/>
            <person name="Zhang X."/>
            <person name="Sun H."/>
            <person name="Wang H."/>
        </authorList>
    </citation>
    <scope>NUCLEOTIDE SEQUENCE [LARGE SCALE GENOMIC DNA]</scope>
    <source>
        <strain evidence="2">TB1705</strain>
        <tissue evidence="2">Leaf</tissue>
    </source>
</reference>
<dbReference type="EMBL" id="JACGCM010000772">
    <property type="protein sequence ID" value="KAF6166887.1"/>
    <property type="molecule type" value="Genomic_DNA"/>
</dbReference>
<keyword evidence="1" id="KW-1133">Transmembrane helix</keyword>
<sequence length="417" mass="47844">MTECVIEIVENHETNVTEDATKALAASFRKHIRPKPSSKSCIYRAPKCLREVKEEAYEPKIISFGPFHKGKKSLQAMEEHKTWYIHDFLSQSPESCLEDMIKAIKELEGDARDCYDEPIDMTSDEFVKMRNFGVHETPDGISRTPWMYGTIERDMLLLENQLPFFVLESLFNITRHPSVGSVSLSVMVLAFFQGTFSTLSSVLVNPEIKGKHHILELIHSHILSSSPEIDNEASDGLVSIPSAFDLCESGVQFKKKVTKEYSVSNITFSDEGRFEIPPLDFYPITESFIYNLIALEHCDHYYYKNWVTSYVCLLDFIINTEKDVRLLCRKEIISNNMGSDEDLALIINKLASGAYTAFYYAELCKRVNSYHRKDINRWRASLKRNYFSSPWTTASVIAAFILLVLTFLQTLFSILSY</sequence>
<feature type="transmembrane region" description="Helical" evidence="1">
    <location>
        <begin position="391"/>
        <end position="415"/>
    </location>
</feature>
<protein>
    <submittedName>
        <fullName evidence="2">Uncharacterized protein</fullName>
    </submittedName>
</protein>
<dbReference type="Proteomes" id="UP000541444">
    <property type="component" value="Unassembled WGS sequence"/>
</dbReference>
<dbReference type="AlphaFoldDB" id="A0A7J7NI94"/>
<dbReference type="Pfam" id="PF03140">
    <property type="entry name" value="DUF247"/>
    <property type="match status" value="1"/>
</dbReference>
<name>A0A7J7NI94_9MAGN</name>
<proteinExistence type="predicted"/>